<sequence length="185" mass="20771">MEIDERIKWIVIGVLFFLFMSATFWGLSAKRAVSDGQSRINALTQQITEVTKERDEAKAFLAGDGIPTITGFAQAFFAFNRLSDRYSQAKSFLTENGYKSLFPSGPEGEIPKDTVPISGAVSDVEPYFHRIDERRGTGMLVLKHQLKVNNVASTTLTYVKLSMIRADAKQAYLIDRVEIVQQQKL</sequence>
<evidence type="ECO:0000256" key="1">
    <source>
        <dbReference type="SAM" id="Phobius"/>
    </source>
</evidence>
<feature type="transmembrane region" description="Helical" evidence="1">
    <location>
        <begin position="7"/>
        <end position="27"/>
    </location>
</feature>
<keyword evidence="3" id="KW-1185">Reference proteome</keyword>
<evidence type="ECO:0000313" key="3">
    <source>
        <dbReference type="Proteomes" id="UP000730618"/>
    </source>
</evidence>
<gene>
    <name evidence="2" type="ORF">PAECIP111802_03058</name>
</gene>
<proteinExistence type="predicted"/>
<protein>
    <submittedName>
        <fullName evidence="2">Uncharacterized protein</fullName>
    </submittedName>
</protein>
<dbReference type="RefSeq" id="WP_218099366.1">
    <property type="nucleotide sequence ID" value="NZ_CAJVCE010000007.1"/>
</dbReference>
<dbReference type="EMBL" id="CAJVCE010000007">
    <property type="protein sequence ID" value="CAG7643619.1"/>
    <property type="molecule type" value="Genomic_DNA"/>
</dbReference>
<organism evidence="2 3">
    <name type="scientific">Paenibacillus allorhizosphaerae</name>
    <dbReference type="NCBI Taxonomy" id="2849866"/>
    <lineage>
        <taxon>Bacteria</taxon>
        <taxon>Bacillati</taxon>
        <taxon>Bacillota</taxon>
        <taxon>Bacilli</taxon>
        <taxon>Bacillales</taxon>
        <taxon>Paenibacillaceae</taxon>
        <taxon>Paenibacillus</taxon>
    </lineage>
</organism>
<keyword evidence="1" id="KW-0812">Transmembrane</keyword>
<dbReference type="Proteomes" id="UP000730618">
    <property type="component" value="Unassembled WGS sequence"/>
</dbReference>
<accession>A0ABN7TPV4</accession>
<name>A0ABN7TPV4_9BACL</name>
<evidence type="ECO:0000313" key="2">
    <source>
        <dbReference type="EMBL" id="CAG7643619.1"/>
    </source>
</evidence>
<keyword evidence="1" id="KW-1133">Transmembrane helix</keyword>
<comment type="caution">
    <text evidence="2">The sequence shown here is derived from an EMBL/GenBank/DDBJ whole genome shotgun (WGS) entry which is preliminary data.</text>
</comment>
<reference evidence="2 3" key="1">
    <citation type="submission" date="2021-06" db="EMBL/GenBank/DDBJ databases">
        <authorList>
            <person name="Criscuolo A."/>
        </authorList>
    </citation>
    <scope>NUCLEOTIDE SEQUENCE [LARGE SCALE GENOMIC DNA]</scope>
    <source>
        <strain evidence="3">CIP 111802</strain>
    </source>
</reference>
<keyword evidence="1" id="KW-0472">Membrane</keyword>